<comment type="caution">
    <text evidence="1">The sequence shown here is derived from an EMBL/GenBank/DDBJ whole genome shotgun (WGS) entry which is preliminary data.</text>
</comment>
<name>A0A8E2VH62_9RHOB</name>
<dbReference type="Proteomes" id="UP000244037">
    <property type="component" value="Unassembled WGS sequence"/>
</dbReference>
<dbReference type="InterPro" id="IPR036188">
    <property type="entry name" value="FAD/NAD-bd_sf"/>
</dbReference>
<reference evidence="1 2" key="1">
    <citation type="submission" date="2018-04" db="EMBL/GenBank/DDBJ databases">
        <title>Genomic Encyclopedia of Archaeal and Bacterial Type Strains, Phase II (KMG-II): from individual species to whole genera.</title>
        <authorList>
            <person name="Goeker M."/>
        </authorList>
    </citation>
    <scope>NUCLEOTIDE SEQUENCE [LARGE SCALE GENOMIC DNA]</scope>
    <source>
        <strain evidence="1 2">DSM 19783</strain>
    </source>
</reference>
<sequence length="37" mass="3891">MVHVVVLGAGLGGTLQAFELKQDLGPDDRITVISDKP</sequence>
<dbReference type="AlphaFoldDB" id="A0A8E2VH62"/>
<organism evidence="1 2">
    <name type="scientific">Rhodovulum kholense</name>
    <dbReference type="NCBI Taxonomy" id="453584"/>
    <lineage>
        <taxon>Bacteria</taxon>
        <taxon>Pseudomonadati</taxon>
        <taxon>Pseudomonadota</taxon>
        <taxon>Alphaproteobacteria</taxon>
        <taxon>Rhodobacterales</taxon>
        <taxon>Paracoccaceae</taxon>
        <taxon>Rhodovulum</taxon>
    </lineage>
</organism>
<keyword evidence="2" id="KW-1185">Reference proteome</keyword>
<dbReference type="Gene3D" id="3.50.50.100">
    <property type="match status" value="1"/>
</dbReference>
<evidence type="ECO:0008006" key="3">
    <source>
        <dbReference type="Google" id="ProtNLM"/>
    </source>
</evidence>
<dbReference type="SUPFAM" id="SSF51905">
    <property type="entry name" value="FAD/NAD(P)-binding domain"/>
    <property type="match status" value="1"/>
</dbReference>
<gene>
    <name evidence="1" type="ORF">C8N38_11417</name>
</gene>
<protein>
    <recommendedName>
        <fullName evidence="3">NAD(P)-binding protein</fullName>
    </recommendedName>
</protein>
<evidence type="ECO:0000313" key="1">
    <source>
        <dbReference type="EMBL" id="PTW45208.1"/>
    </source>
</evidence>
<accession>A0A8E2VH62</accession>
<evidence type="ECO:0000313" key="2">
    <source>
        <dbReference type="Proteomes" id="UP000244037"/>
    </source>
</evidence>
<proteinExistence type="predicted"/>
<dbReference type="EMBL" id="QAYC01000014">
    <property type="protein sequence ID" value="PTW45208.1"/>
    <property type="molecule type" value="Genomic_DNA"/>
</dbReference>